<dbReference type="STRING" id="617002.SAMN05660653_02274"/>
<keyword evidence="11" id="KW-1185">Reference proteome</keyword>
<comment type="subcellular location">
    <subcellularLocation>
        <location evidence="1">Cell inner membrane</location>
        <topology evidence="1">Multi-pass membrane protein</topology>
    </subcellularLocation>
</comment>
<keyword evidence="5 8" id="KW-0812">Transmembrane</keyword>
<keyword evidence="3" id="KW-1003">Cell membrane</keyword>
<dbReference type="GO" id="GO:0015628">
    <property type="term" value="P:protein secretion by the type II secretion system"/>
    <property type="evidence" value="ECO:0007669"/>
    <property type="project" value="TreeGrafter"/>
</dbReference>
<reference evidence="10 11" key="1">
    <citation type="submission" date="2016-10" db="EMBL/GenBank/DDBJ databases">
        <authorList>
            <person name="de Groot N.N."/>
        </authorList>
    </citation>
    <scope>NUCLEOTIDE SEQUENCE [LARGE SCALE GENOMIC DNA]</scope>
    <source>
        <strain evidence="10 11">ASO4-2</strain>
    </source>
</reference>
<keyword evidence="7 8" id="KW-0472">Membrane</keyword>
<dbReference type="PANTHER" id="PTHR30012:SF7">
    <property type="entry name" value="PROTEIN TRANSPORT PROTEIN HOFC HOMOLOG"/>
    <property type="match status" value="1"/>
</dbReference>
<keyword evidence="4" id="KW-0997">Cell inner membrane</keyword>
<organism evidence="10 11">
    <name type="scientific">Desulfonatronum thiosulfatophilum</name>
    <dbReference type="NCBI Taxonomy" id="617002"/>
    <lineage>
        <taxon>Bacteria</taxon>
        <taxon>Pseudomonadati</taxon>
        <taxon>Thermodesulfobacteriota</taxon>
        <taxon>Desulfovibrionia</taxon>
        <taxon>Desulfovibrionales</taxon>
        <taxon>Desulfonatronaceae</taxon>
        <taxon>Desulfonatronum</taxon>
    </lineage>
</organism>
<gene>
    <name evidence="10" type="ORF">SAMN05660653_02274</name>
</gene>
<dbReference type="InterPro" id="IPR003004">
    <property type="entry name" value="GspF/PilC"/>
</dbReference>
<feature type="domain" description="Type II secretion system protein GspF" evidence="9">
    <location>
        <begin position="67"/>
        <end position="190"/>
    </location>
</feature>
<dbReference type="GO" id="GO:0005886">
    <property type="term" value="C:plasma membrane"/>
    <property type="evidence" value="ECO:0007669"/>
    <property type="project" value="UniProtKB-SubCell"/>
</dbReference>
<dbReference type="OrthoDB" id="9805682at2"/>
<evidence type="ECO:0000313" key="10">
    <source>
        <dbReference type="EMBL" id="SDB46915.1"/>
    </source>
</evidence>
<evidence type="ECO:0000256" key="1">
    <source>
        <dbReference type="ARBA" id="ARBA00004429"/>
    </source>
</evidence>
<protein>
    <submittedName>
        <fullName evidence="10">Type IV pilus assembly protein PilC</fullName>
    </submittedName>
</protein>
<proteinExistence type="inferred from homology"/>
<evidence type="ECO:0000256" key="7">
    <source>
        <dbReference type="ARBA" id="ARBA00023136"/>
    </source>
</evidence>
<dbReference type="Gene3D" id="1.20.81.30">
    <property type="entry name" value="Type II secretion system (T2SS), domain F"/>
    <property type="match status" value="2"/>
</dbReference>
<dbReference type="PANTHER" id="PTHR30012">
    <property type="entry name" value="GENERAL SECRETION PATHWAY PROTEIN"/>
    <property type="match status" value="1"/>
</dbReference>
<feature type="transmembrane region" description="Helical" evidence="8">
    <location>
        <begin position="168"/>
        <end position="189"/>
    </location>
</feature>
<dbReference type="RefSeq" id="WP_092121631.1">
    <property type="nucleotide sequence ID" value="NZ_FMXO01000013.1"/>
</dbReference>
<dbReference type="PRINTS" id="PR00812">
    <property type="entry name" value="BCTERIALGSPF"/>
</dbReference>
<dbReference type="AlphaFoldDB" id="A0A1G6DQ54"/>
<evidence type="ECO:0000256" key="6">
    <source>
        <dbReference type="ARBA" id="ARBA00022989"/>
    </source>
</evidence>
<keyword evidence="6 8" id="KW-1133">Transmembrane helix</keyword>
<evidence type="ECO:0000256" key="2">
    <source>
        <dbReference type="ARBA" id="ARBA00005745"/>
    </source>
</evidence>
<feature type="domain" description="Type II secretion system protein GspF" evidence="9">
    <location>
        <begin position="272"/>
        <end position="392"/>
    </location>
</feature>
<feature type="transmembrane region" description="Helical" evidence="8">
    <location>
        <begin position="375"/>
        <end position="396"/>
    </location>
</feature>
<evidence type="ECO:0000256" key="8">
    <source>
        <dbReference type="SAM" id="Phobius"/>
    </source>
</evidence>
<evidence type="ECO:0000259" key="9">
    <source>
        <dbReference type="Pfam" id="PF00482"/>
    </source>
</evidence>
<dbReference type="EMBL" id="FMXO01000013">
    <property type="protein sequence ID" value="SDB46915.1"/>
    <property type="molecule type" value="Genomic_DNA"/>
</dbReference>
<evidence type="ECO:0000256" key="3">
    <source>
        <dbReference type="ARBA" id="ARBA00022475"/>
    </source>
</evidence>
<evidence type="ECO:0000256" key="5">
    <source>
        <dbReference type="ARBA" id="ARBA00022692"/>
    </source>
</evidence>
<dbReference type="FunFam" id="1.20.81.30:FF:000001">
    <property type="entry name" value="Type II secretion system protein F"/>
    <property type="match status" value="2"/>
</dbReference>
<evidence type="ECO:0000256" key="4">
    <source>
        <dbReference type="ARBA" id="ARBA00022519"/>
    </source>
</evidence>
<dbReference type="Pfam" id="PF00482">
    <property type="entry name" value="T2SSF"/>
    <property type="match status" value="2"/>
</dbReference>
<feature type="transmembrane region" description="Helical" evidence="8">
    <location>
        <begin position="221"/>
        <end position="239"/>
    </location>
</feature>
<evidence type="ECO:0000313" key="11">
    <source>
        <dbReference type="Proteomes" id="UP000198771"/>
    </source>
</evidence>
<dbReference type="Proteomes" id="UP000198771">
    <property type="component" value="Unassembled WGS sequence"/>
</dbReference>
<accession>A0A1G6DQ54</accession>
<sequence>MPIFIYKGKNRQGRRIKGDFDSPTLEMAENALRRKGFTQLTVKPKPKDILEGTFLEGRVTDRDMVIFSRQFSTMINAGVPILQSLQIMCEQTENKLLRRVLYNVRNDIEGGSSLFDAMRKHPKIFNDLYANMVNAGEAGGVLDIILLRLADYLEKAAKLKARVKSAMVYPAVVVTVAVAVIAIILIFVIPTFETMFADFGAALPMPTQIVINLSRFTQDNLMYMVGGAVAFAIIAKRLYRIERVQIMVDYWVLTLPVFGPLLRKVAVARFGRTLSTMVSSGVPILGALDIVAKTSGNKTVERGVLDAKKSISEGQNLADPLEATGVFPPMVIQMISIGETTGNLDHMLAKVADFYDNEVDIAVETLTSLLEPMMIVFLGVVVGGLVVSMYLPIFQIGETIM</sequence>
<dbReference type="InterPro" id="IPR042094">
    <property type="entry name" value="T2SS_GspF_sf"/>
</dbReference>
<comment type="similarity">
    <text evidence="2">Belongs to the GSP F family.</text>
</comment>
<name>A0A1G6DQ54_9BACT</name>
<dbReference type="InterPro" id="IPR018076">
    <property type="entry name" value="T2SS_GspF_dom"/>
</dbReference>